<gene>
    <name evidence="2" type="ORF">ACFORO_06570</name>
</gene>
<proteinExistence type="predicted"/>
<dbReference type="Gene3D" id="3.60.60.10">
    <property type="entry name" value="Penicillin V Acylase, Chain A"/>
    <property type="match status" value="1"/>
</dbReference>
<organism evidence="2 3">
    <name type="scientific">Amycolatopsis halotolerans</name>
    <dbReference type="NCBI Taxonomy" id="330083"/>
    <lineage>
        <taxon>Bacteria</taxon>
        <taxon>Bacillati</taxon>
        <taxon>Actinomycetota</taxon>
        <taxon>Actinomycetes</taxon>
        <taxon>Pseudonocardiales</taxon>
        <taxon>Pseudonocardiaceae</taxon>
        <taxon>Amycolatopsis</taxon>
    </lineage>
</organism>
<evidence type="ECO:0000259" key="1">
    <source>
        <dbReference type="Pfam" id="PF03417"/>
    </source>
</evidence>
<dbReference type="PANTHER" id="PTHR34180:SF1">
    <property type="entry name" value="BETA-ALANYL-DOPAMINE_CARCININE HYDROLASE"/>
    <property type="match status" value="1"/>
</dbReference>
<dbReference type="Pfam" id="PF03417">
    <property type="entry name" value="AAT"/>
    <property type="match status" value="1"/>
</dbReference>
<protein>
    <submittedName>
        <fullName evidence="2">C45 family autoproteolytic acyltransferase/hydrolase</fullName>
    </submittedName>
</protein>
<dbReference type="PANTHER" id="PTHR34180">
    <property type="entry name" value="PEPTIDASE C45"/>
    <property type="match status" value="1"/>
</dbReference>
<keyword evidence="2" id="KW-0808">Transferase</keyword>
<name>A0ABV7Q993_9PSEU</name>
<dbReference type="InterPro" id="IPR047801">
    <property type="entry name" value="Peptidase_C45"/>
</dbReference>
<dbReference type="Proteomes" id="UP001595764">
    <property type="component" value="Unassembled WGS sequence"/>
</dbReference>
<keyword evidence="2" id="KW-0012">Acyltransferase</keyword>
<evidence type="ECO:0000313" key="3">
    <source>
        <dbReference type="Proteomes" id="UP001595764"/>
    </source>
</evidence>
<evidence type="ECO:0000313" key="2">
    <source>
        <dbReference type="EMBL" id="MFC3509821.1"/>
    </source>
</evidence>
<sequence length="386" mass="42148">MHLLVNDPDPHARGVSRGAQLRAGLADTLELYLRWFDTLGIPEQQIRTDALRLLDNVDAWRSRYADEIAGIAAGAAIELWQAAALNGRTEIISAEPRTRPECSTLVRVPGTSSPFGIQTWDWHTELSDCWHTQEVRGTRYAFAGITEHGILGKIGVNSAGLGLFFNILGHQDDSAAGVPVHVLAAAVLAEAGSTAEALDLLRTAPIRTSGAFTLLDPDTAVCAELSPAGVTTLDPEAGFLLHTNHFLDPDTAAREKRGLFEPDSQLRHALMTTRLRDYPTPAHAVDLVAFLRSGPGEPKLCCVPEPDAAFGDRWATLATVLLEPAARTVRVHAGNPNTLAAWRAGGRSRRRKRWWPDDPGALPRRPDLHRERVRLGGIHGRAWRNH</sequence>
<dbReference type="Gene3D" id="1.10.10.2120">
    <property type="match status" value="1"/>
</dbReference>
<reference evidence="3" key="1">
    <citation type="journal article" date="2019" name="Int. J. Syst. Evol. Microbiol.">
        <title>The Global Catalogue of Microorganisms (GCM) 10K type strain sequencing project: providing services to taxonomists for standard genome sequencing and annotation.</title>
        <authorList>
            <consortium name="The Broad Institute Genomics Platform"/>
            <consortium name="The Broad Institute Genome Sequencing Center for Infectious Disease"/>
            <person name="Wu L."/>
            <person name="Ma J."/>
        </authorList>
    </citation>
    <scope>NUCLEOTIDE SEQUENCE [LARGE SCALE GENOMIC DNA]</scope>
    <source>
        <strain evidence="3">CGMCC 4.7682</strain>
    </source>
</reference>
<dbReference type="EMBL" id="JBHRWI010000007">
    <property type="protein sequence ID" value="MFC3509821.1"/>
    <property type="molecule type" value="Genomic_DNA"/>
</dbReference>
<dbReference type="InterPro" id="IPR005079">
    <property type="entry name" value="Peptidase_C45_hydrolase"/>
</dbReference>
<keyword evidence="3" id="KW-1185">Reference proteome</keyword>
<dbReference type="InterPro" id="IPR047794">
    <property type="entry name" value="C45_proenzyme-like"/>
</dbReference>
<dbReference type="GO" id="GO:0016746">
    <property type="term" value="F:acyltransferase activity"/>
    <property type="evidence" value="ECO:0007669"/>
    <property type="project" value="UniProtKB-KW"/>
</dbReference>
<accession>A0ABV7Q993</accession>
<dbReference type="NCBIfam" id="NF040521">
    <property type="entry name" value="C45_proenzyme"/>
    <property type="match status" value="1"/>
</dbReference>
<dbReference type="RefSeq" id="WP_377870456.1">
    <property type="nucleotide sequence ID" value="NZ_JBHMAY010000022.1"/>
</dbReference>
<feature type="domain" description="Peptidase C45 hydrolase" evidence="1">
    <location>
        <begin position="115"/>
        <end position="337"/>
    </location>
</feature>
<comment type="caution">
    <text evidence="2">The sequence shown here is derived from an EMBL/GenBank/DDBJ whole genome shotgun (WGS) entry which is preliminary data.</text>
</comment>